<feature type="transmembrane region" description="Helical" evidence="5">
    <location>
        <begin position="123"/>
        <end position="145"/>
    </location>
</feature>
<dbReference type="GO" id="GO:0009403">
    <property type="term" value="P:toxin biosynthetic process"/>
    <property type="evidence" value="ECO:0007669"/>
    <property type="project" value="InterPro"/>
</dbReference>
<feature type="transmembrane region" description="Helical" evidence="5">
    <location>
        <begin position="83"/>
        <end position="103"/>
    </location>
</feature>
<dbReference type="RefSeq" id="WP_006701432.1">
    <property type="nucleotide sequence ID" value="NZ_PKHE01000004.1"/>
</dbReference>
<evidence type="ECO:0000256" key="3">
    <source>
        <dbReference type="ARBA" id="ARBA00022989"/>
    </source>
</evidence>
<comment type="caution">
    <text evidence="6">The sequence shown here is derived from an EMBL/GenBank/DDBJ whole genome shotgun (WGS) entry which is preliminary data.</text>
</comment>
<comment type="subcellular location">
    <subcellularLocation>
        <location evidence="1">Membrane</location>
        <topology evidence="1">Multi-pass membrane protein</topology>
    </subcellularLocation>
</comment>
<sequence length="183" mass="21131">MLTIVILLIFVLSFYMGWRRGLIMQAIRFLGYIITFILATQFFEPLSKWIEMIIPFPSIQPDTQLAIYDEAISFMLDTAFYRVLTFMLIGLIGWLVTNYVSLFFNRLMYYDVLHHINRIGGGIINLIIAYIIVFIILFALSLIPVEFIQQQFVNNPLAYGIVANTPLLSDFAAQMWLSVNPLS</sequence>
<keyword evidence="3 5" id="KW-1133">Transmembrane helix</keyword>
<dbReference type="AlphaFoldDB" id="A0A2I1K406"/>
<dbReference type="EMBL" id="PKHE01000004">
    <property type="protein sequence ID" value="PKY90327.1"/>
    <property type="molecule type" value="Genomic_DNA"/>
</dbReference>
<proteinExistence type="predicted"/>
<evidence type="ECO:0000313" key="6">
    <source>
        <dbReference type="EMBL" id="PKY90327.1"/>
    </source>
</evidence>
<dbReference type="PANTHER" id="PTHR37306:SF1">
    <property type="entry name" value="COLICIN V PRODUCTION PROTEIN"/>
    <property type="match status" value="1"/>
</dbReference>
<dbReference type="OrthoDB" id="1809613at2"/>
<evidence type="ECO:0000256" key="1">
    <source>
        <dbReference type="ARBA" id="ARBA00004141"/>
    </source>
</evidence>
<protein>
    <submittedName>
        <fullName evidence="6">Colicin V production CvpA</fullName>
    </submittedName>
</protein>
<name>A0A2I1K406_9LACT</name>
<evidence type="ECO:0000256" key="2">
    <source>
        <dbReference type="ARBA" id="ARBA00022692"/>
    </source>
</evidence>
<evidence type="ECO:0000256" key="4">
    <source>
        <dbReference type="ARBA" id="ARBA00023136"/>
    </source>
</evidence>
<dbReference type="GO" id="GO:0016020">
    <property type="term" value="C:membrane"/>
    <property type="evidence" value="ECO:0007669"/>
    <property type="project" value="UniProtKB-SubCell"/>
</dbReference>
<feature type="transmembrane region" description="Helical" evidence="5">
    <location>
        <begin position="29"/>
        <end position="46"/>
    </location>
</feature>
<dbReference type="PANTHER" id="PTHR37306">
    <property type="entry name" value="COLICIN V PRODUCTION PROTEIN"/>
    <property type="match status" value="1"/>
</dbReference>
<gene>
    <name evidence="6" type="ORF">CYJ57_02525</name>
</gene>
<keyword evidence="4 5" id="KW-0472">Membrane</keyword>
<evidence type="ECO:0000256" key="5">
    <source>
        <dbReference type="SAM" id="Phobius"/>
    </source>
</evidence>
<reference evidence="6 7" key="1">
    <citation type="submission" date="2017-12" db="EMBL/GenBank/DDBJ databases">
        <title>Phylogenetic diversity of female urinary microbiome.</title>
        <authorList>
            <person name="Thomas-White K."/>
            <person name="Wolfe A.J."/>
        </authorList>
    </citation>
    <scope>NUCLEOTIDE SEQUENCE [LARGE SCALE GENOMIC DNA]</scope>
    <source>
        <strain evidence="6 7">UMB0898</strain>
    </source>
</reference>
<keyword evidence="2 5" id="KW-0812">Transmembrane</keyword>
<dbReference type="Pfam" id="PF02674">
    <property type="entry name" value="Colicin_V"/>
    <property type="match status" value="1"/>
</dbReference>
<dbReference type="InterPro" id="IPR003825">
    <property type="entry name" value="Colicin-V_CvpA"/>
</dbReference>
<evidence type="ECO:0000313" key="7">
    <source>
        <dbReference type="Proteomes" id="UP000234384"/>
    </source>
</evidence>
<accession>A0A2I1K406</accession>
<dbReference type="Proteomes" id="UP000234384">
    <property type="component" value="Unassembled WGS sequence"/>
</dbReference>
<organism evidence="6 7">
    <name type="scientific">Falseniella ignava</name>
    <dbReference type="NCBI Taxonomy" id="137730"/>
    <lineage>
        <taxon>Bacteria</taxon>
        <taxon>Bacillati</taxon>
        <taxon>Bacillota</taxon>
        <taxon>Bacilli</taxon>
        <taxon>Lactobacillales</taxon>
        <taxon>Aerococcaceae</taxon>
        <taxon>Falseniella</taxon>
    </lineage>
</organism>